<protein>
    <submittedName>
        <fullName evidence="1">Uncharacterized protein</fullName>
    </submittedName>
</protein>
<dbReference type="AlphaFoldDB" id="A0A2P2K7Z6"/>
<reference evidence="1" key="1">
    <citation type="submission" date="2018-02" db="EMBL/GenBank/DDBJ databases">
        <title>Rhizophora mucronata_Transcriptome.</title>
        <authorList>
            <person name="Meera S.P."/>
            <person name="Sreeshan A."/>
            <person name="Augustine A."/>
        </authorList>
    </citation>
    <scope>NUCLEOTIDE SEQUENCE</scope>
    <source>
        <tissue evidence="1">Leaf</tissue>
    </source>
</reference>
<organism evidence="1">
    <name type="scientific">Rhizophora mucronata</name>
    <name type="common">Asiatic mangrove</name>
    <dbReference type="NCBI Taxonomy" id="61149"/>
    <lineage>
        <taxon>Eukaryota</taxon>
        <taxon>Viridiplantae</taxon>
        <taxon>Streptophyta</taxon>
        <taxon>Embryophyta</taxon>
        <taxon>Tracheophyta</taxon>
        <taxon>Spermatophyta</taxon>
        <taxon>Magnoliopsida</taxon>
        <taxon>eudicotyledons</taxon>
        <taxon>Gunneridae</taxon>
        <taxon>Pentapetalae</taxon>
        <taxon>rosids</taxon>
        <taxon>fabids</taxon>
        <taxon>Malpighiales</taxon>
        <taxon>Rhizophoraceae</taxon>
        <taxon>Rhizophora</taxon>
    </lineage>
</organism>
<sequence>MYQYLNPISGICCNLSSDGSRSLWNEHYKNKTCCVPYIECTDR</sequence>
<accession>A0A2P2K7Z6</accession>
<dbReference type="EMBL" id="GGEC01021323">
    <property type="protein sequence ID" value="MBX01807.1"/>
    <property type="molecule type" value="Transcribed_RNA"/>
</dbReference>
<proteinExistence type="predicted"/>
<name>A0A2P2K7Z6_RHIMU</name>
<evidence type="ECO:0000313" key="1">
    <source>
        <dbReference type="EMBL" id="MBX01807.1"/>
    </source>
</evidence>